<accession>A0A642V9F7</accession>
<gene>
    <name evidence="6" type="ORF">TRICI_001940</name>
</gene>
<keyword evidence="2" id="KW-0488">Methylation</keyword>
<comment type="caution">
    <text evidence="6">The sequence shown here is derived from an EMBL/GenBank/DDBJ whole genome shotgun (WGS) entry which is preliminary data.</text>
</comment>
<dbReference type="Gene3D" id="3.30.70.1660">
    <property type="match status" value="2"/>
</dbReference>
<dbReference type="InterPro" id="IPR045853">
    <property type="entry name" value="Pep_chain_release_fac_I_sf"/>
</dbReference>
<dbReference type="SMART" id="SM00937">
    <property type="entry name" value="PCRF"/>
    <property type="match status" value="1"/>
</dbReference>
<protein>
    <recommendedName>
        <fullName evidence="4">Peptide chain release factor 1, mitochondrial</fullName>
    </recommendedName>
</protein>
<sequence>MFKYLAGGIRRPIIRQFPLCSSLVRRNHTLEYEGLHPLLVQKAEKLVKEHDDLAEDISSGEHGFDTGKATKLARLSAVVERFNNYKKAQQEFEELKALLDDPSLKGEAESEIEEAKSTLETMAEVLQNQLVPTNPFIDKACMLELRPGVGGSEAMIFANDLLNMYKNYALKNGWPHKVLSISTTPTGNGLTEAIFSIDHPGSYERLQYEGGVHRVQRVPETESKGRVHTSTAAVVVLPQMNESSENMEEAEREFAPGEVRMDLMRSRGAGGQHVNTTDSAVRLTHIPTGIVVAMQDERSQHKNRAKAYMVLRARIAEKERIEKEEEERKKRTDQVTTTNRSDKIRTYNYSQNRITDHRCGFTAYKLEEIMSGEKFDEVVDAMDSFAKTEAMKQLLYDEK</sequence>
<dbReference type="PANTHER" id="PTHR43804:SF7">
    <property type="entry name" value="LD18447P"/>
    <property type="match status" value="1"/>
</dbReference>
<evidence type="ECO:0000256" key="2">
    <source>
        <dbReference type="ARBA" id="ARBA00022481"/>
    </source>
</evidence>
<organism evidence="6 7">
    <name type="scientific">Trichomonascus ciferrii</name>
    <dbReference type="NCBI Taxonomy" id="44093"/>
    <lineage>
        <taxon>Eukaryota</taxon>
        <taxon>Fungi</taxon>
        <taxon>Dikarya</taxon>
        <taxon>Ascomycota</taxon>
        <taxon>Saccharomycotina</taxon>
        <taxon>Dipodascomycetes</taxon>
        <taxon>Dipodascales</taxon>
        <taxon>Trichomonascaceae</taxon>
        <taxon>Trichomonascus</taxon>
        <taxon>Trichomonascus ciferrii complex</taxon>
    </lineage>
</organism>
<dbReference type="OrthoDB" id="2019491at2759"/>
<evidence type="ECO:0000313" key="6">
    <source>
        <dbReference type="EMBL" id="KAA8915926.1"/>
    </source>
</evidence>
<keyword evidence="3" id="KW-0648">Protein biosynthesis</keyword>
<name>A0A642V9F7_9ASCO</name>
<dbReference type="PANTHER" id="PTHR43804">
    <property type="entry name" value="LD18447P"/>
    <property type="match status" value="1"/>
</dbReference>
<dbReference type="Pfam" id="PF03462">
    <property type="entry name" value="PCRF"/>
    <property type="match status" value="1"/>
</dbReference>
<dbReference type="InterPro" id="IPR005139">
    <property type="entry name" value="PCRF"/>
</dbReference>
<proteinExistence type="inferred from homology"/>
<evidence type="ECO:0000313" key="7">
    <source>
        <dbReference type="Proteomes" id="UP000761534"/>
    </source>
</evidence>
<reference evidence="6" key="1">
    <citation type="journal article" date="2019" name="G3 (Bethesda)">
        <title>Genome Assemblies of Two Rare Opportunistic Yeast Pathogens: Diutina rugosa (syn. Candida rugosa) and Trichomonascus ciferrii (syn. Candida ciferrii).</title>
        <authorList>
            <person name="Mixao V."/>
            <person name="Saus E."/>
            <person name="Hansen A.P."/>
            <person name="Lass-Florl C."/>
            <person name="Gabaldon T."/>
        </authorList>
    </citation>
    <scope>NUCLEOTIDE SEQUENCE</scope>
    <source>
        <strain evidence="6">CBS 4856</strain>
    </source>
</reference>
<dbReference type="Pfam" id="PF00472">
    <property type="entry name" value="RF-1"/>
    <property type="match status" value="1"/>
</dbReference>
<feature type="domain" description="Prokaryotic-type class I peptide chain release factors" evidence="5">
    <location>
        <begin position="265"/>
        <end position="281"/>
    </location>
</feature>
<dbReference type="SUPFAM" id="SSF75620">
    <property type="entry name" value="Release factor"/>
    <property type="match status" value="1"/>
</dbReference>
<dbReference type="Gene3D" id="6.10.140.1950">
    <property type="match status" value="1"/>
</dbReference>
<dbReference type="EMBL" id="SWFS01000131">
    <property type="protein sequence ID" value="KAA8915926.1"/>
    <property type="molecule type" value="Genomic_DNA"/>
</dbReference>
<dbReference type="GO" id="GO:0032543">
    <property type="term" value="P:mitochondrial translation"/>
    <property type="evidence" value="ECO:0007669"/>
    <property type="project" value="UniProtKB-ARBA"/>
</dbReference>
<evidence type="ECO:0000256" key="1">
    <source>
        <dbReference type="ARBA" id="ARBA00010835"/>
    </source>
</evidence>
<evidence type="ECO:0000259" key="5">
    <source>
        <dbReference type="PROSITE" id="PS00745"/>
    </source>
</evidence>
<dbReference type="GO" id="GO:0003747">
    <property type="term" value="F:translation release factor activity"/>
    <property type="evidence" value="ECO:0007669"/>
    <property type="project" value="InterPro"/>
</dbReference>
<comment type="similarity">
    <text evidence="1">Belongs to the prokaryotic/mitochondrial release factor family.</text>
</comment>
<keyword evidence="7" id="KW-1185">Reference proteome</keyword>
<dbReference type="InterPro" id="IPR050057">
    <property type="entry name" value="Prokaryotic/Mito_RF"/>
</dbReference>
<dbReference type="Gene3D" id="3.30.160.20">
    <property type="match status" value="1"/>
</dbReference>
<dbReference type="GO" id="GO:0005739">
    <property type="term" value="C:mitochondrion"/>
    <property type="evidence" value="ECO:0007669"/>
    <property type="project" value="UniProtKB-ARBA"/>
</dbReference>
<evidence type="ECO:0000256" key="4">
    <source>
        <dbReference type="ARBA" id="ARBA00067174"/>
    </source>
</evidence>
<dbReference type="AlphaFoldDB" id="A0A642V9F7"/>
<dbReference type="FunFam" id="3.30.160.20:FF:000004">
    <property type="entry name" value="Peptide chain release factor 1"/>
    <property type="match status" value="1"/>
</dbReference>
<dbReference type="Proteomes" id="UP000761534">
    <property type="component" value="Unassembled WGS sequence"/>
</dbReference>
<dbReference type="InterPro" id="IPR000352">
    <property type="entry name" value="Pep_chain_release_fac_I"/>
</dbReference>
<evidence type="ECO:0000256" key="3">
    <source>
        <dbReference type="ARBA" id="ARBA00022917"/>
    </source>
</evidence>
<dbReference type="VEuPathDB" id="FungiDB:TRICI_001940"/>
<dbReference type="PROSITE" id="PS00745">
    <property type="entry name" value="RF_PROK_I"/>
    <property type="match status" value="1"/>
</dbReference>